<name>A0A1A8R689_9TELE</name>
<gene>
    <name evidence="1" type="primary">Nfu_g_1_004949</name>
</gene>
<protein>
    <submittedName>
        <fullName evidence="1">Uncharacterized protein</fullName>
    </submittedName>
</protein>
<dbReference type="EMBL" id="HAEH01015010">
    <property type="protein sequence ID" value="SBS01590.1"/>
    <property type="molecule type" value="Transcribed_RNA"/>
</dbReference>
<proteinExistence type="predicted"/>
<dbReference type="AlphaFoldDB" id="A0A1A8R689"/>
<evidence type="ECO:0000313" key="1">
    <source>
        <dbReference type="EMBL" id="SBS01590.1"/>
    </source>
</evidence>
<reference evidence="1" key="2">
    <citation type="submission" date="2016-06" db="EMBL/GenBank/DDBJ databases">
        <title>The genome of a short-lived fish provides insights into sex chromosome evolution and the genetic control of aging.</title>
        <authorList>
            <person name="Reichwald K."/>
            <person name="Felder M."/>
            <person name="Petzold A."/>
            <person name="Koch P."/>
            <person name="Groth M."/>
            <person name="Platzer M."/>
        </authorList>
    </citation>
    <scope>NUCLEOTIDE SEQUENCE</scope>
    <source>
        <tissue evidence="1">Brain</tissue>
    </source>
</reference>
<sequence length="93" mass="10541">MWTIRDTSTSPMHNPITSSFSVLSAWFMHTRKASDSRWTALTAMVPTRDQVLTPEKMETNNTASLPCSFCFFCGFKRRCSTTAPCWSLCPLQP</sequence>
<organism evidence="1">
    <name type="scientific">Nothobranchius rachovii</name>
    <name type="common">bluefin notho</name>
    <dbReference type="NCBI Taxonomy" id="451742"/>
    <lineage>
        <taxon>Eukaryota</taxon>
        <taxon>Metazoa</taxon>
        <taxon>Chordata</taxon>
        <taxon>Craniata</taxon>
        <taxon>Vertebrata</taxon>
        <taxon>Euteleostomi</taxon>
        <taxon>Actinopterygii</taxon>
        <taxon>Neopterygii</taxon>
        <taxon>Teleostei</taxon>
        <taxon>Neoteleostei</taxon>
        <taxon>Acanthomorphata</taxon>
        <taxon>Ovalentaria</taxon>
        <taxon>Atherinomorphae</taxon>
        <taxon>Cyprinodontiformes</taxon>
        <taxon>Nothobranchiidae</taxon>
        <taxon>Nothobranchius</taxon>
    </lineage>
</organism>
<reference evidence="1" key="1">
    <citation type="submission" date="2016-05" db="EMBL/GenBank/DDBJ databases">
        <authorList>
            <person name="Lavstsen T."/>
            <person name="Jespersen J.S."/>
        </authorList>
    </citation>
    <scope>NUCLEOTIDE SEQUENCE</scope>
    <source>
        <tissue evidence="1">Brain</tissue>
    </source>
</reference>
<accession>A0A1A8R689</accession>
<feature type="non-terminal residue" evidence="1">
    <location>
        <position position="93"/>
    </location>
</feature>